<dbReference type="Proteomes" id="UP000019113">
    <property type="component" value="Unassembled WGS sequence"/>
</dbReference>
<sequence>MQPIPCHIVSGFLGSGKTTLIRHLIRHKPHDERWAVLVNEFGEAGIDQAMLPESDDLVVRTLPGGCLCCQLAVTLKATLVQLIRRHRPERLLIEPSGLGHPAGLVEVLQDEDLAPVIDLRPMIAMLDPRKLDDARYTGHQTFRDQLAMADAVVISKPDLATAAQIDKAEQWVATRWPPLQWVEKVCQGELSIGRLLASSSRVREAHARASDHPLPSDGGNDQVTLELDMAVTPGEGEVAVQQRSALGYRTLSLRWHPRQCFVLGQLLARLEELPGEYRIKAVIHAGEGWRIVNNADDSLHCDTTAWRRDSRLEIIWPEHSTLDTEELVVKCQACRVEND</sequence>
<dbReference type="InterPro" id="IPR051316">
    <property type="entry name" value="Zinc-reg_GTPase_activator"/>
</dbReference>
<dbReference type="AlphaFoldDB" id="W1NBS9"/>
<protein>
    <recommendedName>
        <fullName evidence="1">CobW/HypB/UreG nucleotide-binding domain-containing protein</fullName>
    </recommendedName>
</protein>
<dbReference type="KEGG" id="hhu:AR456_09500"/>
<dbReference type="Pfam" id="PF02492">
    <property type="entry name" value="cobW"/>
    <property type="match status" value="1"/>
</dbReference>
<dbReference type="GO" id="GO:0005737">
    <property type="term" value="C:cytoplasm"/>
    <property type="evidence" value="ECO:0007669"/>
    <property type="project" value="TreeGrafter"/>
</dbReference>
<comment type="caution">
    <text evidence="2">The sequence shown here is derived from an EMBL/GenBank/DDBJ whole genome shotgun (WGS) entry which is preliminary data.</text>
</comment>
<dbReference type="InterPro" id="IPR027417">
    <property type="entry name" value="P-loop_NTPase"/>
</dbReference>
<gene>
    <name evidence="2" type="ORF">BJB45_17205</name>
</gene>
<dbReference type="RefSeq" id="WP_021817646.1">
    <property type="nucleotide sequence ID" value="NZ_AVBC01000014.1"/>
</dbReference>
<name>W1NBS9_9GAMM</name>
<evidence type="ECO:0000313" key="2">
    <source>
        <dbReference type="EMBL" id="ERL53017.1"/>
    </source>
</evidence>
<dbReference type="Gene3D" id="3.40.50.300">
    <property type="entry name" value="P-loop containing nucleotide triphosphate hydrolases"/>
    <property type="match status" value="1"/>
</dbReference>
<evidence type="ECO:0000313" key="3">
    <source>
        <dbReference type="Proteomes" id="UP000019113"/>
    </source>
</evidence>
<dbReference type="PANTHER" id="PTHR13748">
    <property type="entry name" value="COBW-RELATED"/>
    <property type="match status" value="1"/>
</dbReference>
<dbReference type="InterPro" id="IPR003495">
    <property type="entry name" value="CobW/HypB/UreG_nucleotide-bd"/>
</dbReference>
<reference evidence="2 3" key="1">
    <citation type="submission" date="2013-08" db="EMBL/GenBank/DDBJ databases">
        <title>draft genome of Halomonas huanghegensis, strain BJGMM-B45T.</title>
        <authorList>
            <person name="Miao C."/>
            <person name="Wan Y."/>
            <person name="Jin W."/>
        </authorList>
    </citation>
    <scope>NUCLEOTIDE SEQUENCE [LARGE SCALE GENOMIC DNA]</scope>
    <source>
        <strain evidence="2 3">BJGMM-B45</strain>
    </source>
</reference>
<dbReference type="CDD" id="cd03112">
    <property type="entry name" value="CobW-like"/>
    <property type="match status" value="1"/>
</dbReference>
<feature type="domain" description="CobW/HypB/UreG nucleotide-binding" evidence="1">
    <location>
        <begin position="6"/>
        <end position="173"/>
    </location>
</feature>
<evidence type="ECO:0000259" key="1">
    <source>
        <dbReference type="Pfam" id="PF02492"/>
    </source>
</evidence>
<proteinExistence type="predicted"/>
<organism evidence="2 3">
    <name type="scientific">Halomonas huangheensis</name>
    <dbReference type="NCBI Taxonomy" id="1178482"/>
    <lineage>
        <taxon>Bacteria</taxon>
        <taxon>Pseudomonadati</taxon>
        <taxon>Pseudomonadota</taxon>
        <taxon>Gammaproteobacteria</taxon>
        <taxon>Oceanospirillales</taxon>
        <taxon>Halomonadaceae</taxon>
        <taxon>Halomonas</taxon>
    </lineage>
</organism>
<dbReference type="SUPFAM" id="SSF52540">
    <property type="entry name" value="P-loop containing nucleoside triphosphate hydrolases"/>
    <property type="match status" value="1"/>
</dbReference>
<dbReference type="PANTHER" id="PTHR13748:SF46">
    <property type="entry name" value="ZINC CHAPERONE YEIR"/>
    <property type="match status" value="1"/>
</dbReference>
<dbReference type="EMBL" id="AVBC01000014">
    <property type="protein sequence ID" value="ERL53017.1"/>
    <property type="molecule type" value="Genomic_DNA"/>
</dbReference>
<dbReference type="PATRIC" id="fig|1178482.3.peg.705"/>
<accession>W1NBS9</accession>
<dbReference type="eggNOG" id="COG0523">
    <property type="taxonomic scope" value="Bacteria"/>
</dbReference>
<dbReference type="STRING" id="1178482.AR456_09500"/>
<keyword evidence="3" id="KW-1185">Reference proteome</keyword>